<feature type="compositionally biased region" description="Low complexity" evidence="1">
    <location>
        <begin position="35"/>
        <end position="50"/>
    </location>
</feature>
<organism evidence="3 4">
    <name type="scientific">Powellomyces hirtus</name>
    <dbReference type="NCBI Taxonomy" id="109895"/>
    <lineage>
        <taxon>Eukaryota</taxon>
        <taxon>Fungi</taxon>
        <taxon>Fungi incertae sedis</taxon>
        <taxon>Chytridiomycota</taxon>
        <taxon>Chytridiomycota incertae sedis</taxon>
        <taxon>Chytridiomycetes</taxon>
        <taxon>Spizellomycetales</taxon>
        <taxon>Powellomycetaceae</taxon>
        <taxon>Powellomyces</taxon>
    </lineage>
</organism>
<feature type="chain" id="PRO_5021416990" evidence="2">
    <location>
        <begin position="21"/>
        <end position="236"/>
    </location>
</feature>
<accession>A0A507DRY5</accession>
<sequence length="236" mass="24736">MSSLALFLTLLLTFLLSATAQEAPANPAPAPSPVVPGGRPSASASATALPTRPPTASPSPSVLPLPPCGASQGAIFITNPTRGSTTVVGSTLNITWTYSDLTDKARFPAKNIALYYQRADQGVTPTGWKPIIEDLNPKATVYTWTVPNVQDGQFFIRIAADGIDPQRSTNPDTRCVPDTFPGPSNSQQFLITALPPLQTFPDNLGPNSAAEKSTLVTSITSVVAAVSAVEVLAYFI</sequence>
<dbReference type="Proteomes" id="UP000318582">
    <property type="component" value="Unassembled WGS sequence"/>
</dbReference>
<proteinExistence type="predicted"/>
<protein>
    <submittedName>
        <fullName evidence="3">Uncharacterized protein</fullName>
    </submittedName>
</protein>
<feature type="region of interest" description="Disordered" evidence="1">
    <location>
        <begin position="23"/>
        <end position="64"/>
    </location>
</feature>
<keyword evidence="2" id="KW-0732">Signal</keyword>
<keyword evidence="4" id="KW-1185">Reference proteome</keyword>
<gene>
    <name evidence="3" type="ORF">PhCBS80983_g05898</name>
</gene>
<feature type="signal peptide" evidence="2">
    <location>
        <begin position="1"/>
        <end position="20"/>
    </location>
</feature>
<dbReference type="EMBL" id="QEAQ01000152">
    <property type="protein sequence ID" value="TPX54494.1"/>
    <property type="molecule type" value="Genomic_DNA"/>
</dbReference>
<evidence type="ECO:0000313" key="3">
    <source>
        <dbReference type="EMBL" id="TPX54494.1"/>
    </source>
</evidence>
<evidence type="ECO:0000256" key="2">
    <source>
        <dbReference type="SAM" id="SignalP"/>
    </source>
</evidence>
<comment type="caution">
    <text evidence="3">The sequence shown here is derived from an EMBL/GenBank/DDBJ whole genome shotgun (WGS) entry which is preliminary data.</text>
</comment>
<evidence type="ECO:0000313" key="4">
    <source>
        <dbReference type="Proteomes" id="UP000318582"/>
    </source>
</evidence>
<name>A0A507DRY5_9FUNG</name>
<dbReference type="AlphaFoldDB" id="A0A507DRY5"/>
<reference evidence="3 4" key="1">
    <citation type="journal article" date="2019" name="Sci. Rep.">
        <title>Comparative genomics of chytrid fungi reveal insights into the obligate biotrophic and pathogenic lifestyle of Synchytrium endobioticum.</title>
        <authorList>
            <person name="van de Vossenberg B.T.L.H."/>
            <person name="Warris S."/>
            <person name="Nguyen H.D.T."/>
            <person name="van Gent-Pelzer M.P.E."/>
            <person name="Joly D.L."/>
            <person name="van de Geest H.C."/>
            <person name="Bonants P.J.M."/>
            <person name="Smith D.S."/>
            <person name="Levesque C.A."/>
            <person name="van der Lee T.A.J."/>
        </authorList>
    </citation>
    <scope>NUCLEOTIDE SEQUENCE [LARGE SCALE GENOMIC DNA]</scope>
    <source>
        <strain evidence="3 4">CBS 809.83</strain>
    </source>
</reference>
<feature type="compositionally biased region" description="Pro residues" evidence="1">
    <location>
        <begin position="51"/>
        <end position="64"/>
    </location>
</feature>
<evidence type="ECO:0000256" key="1">
    <source>
        <dbReference type="SAM" id="MobiDB-lite"/>
    </source>
</evidence>